<sequence length="160" mass="17564">MAMAELPITLAGKTKLEAELNQLVKVEREELKVSISEARELGDLKENAEYHSAKEKQAIVEGRIAQLQGILARSRVVEVSKIKSTKIVFGATVTVLDVAKDASITYRIVGEDESDSRENKISFTSPLGKALIGKEEGDTVIVKAPKGDVEFEIESFEFID</sequence>
<dbReference type="GO" id="GO:0003746">
    <property type="term" value="F:translation elongation factor activity"/>
    <property type="evidence" value="ECO:0007669"/>
    <property type="project" value="UniProtKB-KW"/>
</dbReference>
<evidence type="ECO:0000259" key="11">
    <source>
        <dbReference type="Pfam" id="PF03449"/>
    </source>
</evidence>
<keyword evidence="12" id="KW-0648">Protein biosynthesis</keyword>
<evidence type="ECO:0000256" key="5">
    <source>
        <dbReference type="ARBA" id="ARBA00023163"/>
    </source>
</evidence>
<dbReference type="InterPro" id="IPR001437">
    <property type="entry name" value="Tscrpt_elong_fac_GreA/B_C"/>
</dbReference>
<evidence type="ECO:0000313" key="12">
    <source>
        <dbReference type="EMBL" id="MEA9354630.1"/>
    </source>
</evidence>
<name>A0ABU5VSJ4_9BACT</name>
<dbReference type="InterPro" id="IPR028624">
    <property type="entry name" value="Tscrpt_elong_fac_GreA/B"/>
</dbReference>
<comment type="caution">
    <text evidence="12">The sequence shown here is derived from an EMBL/GenBank/DDBJ whole genome shotgun (WGS) entry which is preliminary data.</text>
</comment>
<evidence type="ECO:0000256" key="8">
    <source>
        <dbReference type="HAMAP-Rule" id="MF_00105"/>
    </source>
</evidence>
<dbReference type="HAMAP" id="MF_00105">
    <property type="entry name" value="GreA_GreB"/>
    <property type="match status" value="1"/>
</dbReference>
<evidence type="ECO:0000256" key="3">
    <source>
        <dbReference type="ARBA" id="ARBA00023015"/>
    </source>
</evidence>
<dbReference type="NCBIfam" id="NF001263">
    <property type="entry name" value="PRK00226.1-4"/>
    <property type="match status" value="1"/>
</dbReference>
<evidence type="ECO:0000259" key="10">
    <source>
        <dbReference type="Pfam" id="PF01272"/>
    </source>
</evidence>
<keyword evidence="13" id="KW-1185">Reference proteome</keyword>
<dbReference type="SUPFAM" id="SSF46557">
    <property type="entry name" value="GreA transcript cleavage protein, N-terminal domain"/>
    <property type="match status" value="1"/>
</dbReference>
<dbReference type="InterPro" id="IPR023459">
    <property type="entry name" value="Tscrpt_elong_fac_GreA/B_fam"/>
</dbReference>
<proteinExistence type="inferred from homology"/>
<evidence type="ECO:0000256" key="2">
    <source>
        <dbReference type="ARBA" id="ARBA00013729"/>
    </source>
</evidence>
<keyword evidence="4 8" id="KW-0238">DNA-binding</keyword>
<dbReference type="PANTHER" id="PTHR30437:SF4">
    <property type="entry name" value="TRANSCRIPTION ELONGATION FACTOR GREA"/>
    <property type="match status" value="1"/>
</dbReference>
<accession>A0ABU5VSJ4</accession>
<dbReference type="NCBIfam" id="NF001264">
    <property type="entry name" value="PRK00226.1-5"/>
    <property type="match status" value="1"/>
</dbReference>
<dbReference type="EMBL" id="JAYGJQ010000001">
    <property type="protein sequence ID" value="MEA9354630.1"/>
    <property type="molecule type" value="Genomic_DNA"/>
</dbReference>
<feature type="domain" description="Transcription elongation factor GreA/GreB C-terminal" evidence="10">
    <location>
        <begin position="85"/>
        <end position="157"/>
    </location>
</feature>
<dbReference type="InterPro" id="IPR006359">
    <property type="entry name" value="Tscrpt_elong_fac_GreA"/>
</dbReference>
<evidence type="ECO:0000256" key="1">
    <source>
        <dbReference type="ARBA" id="ARBA00008213"/>
    </source>
</evidence>
<dbReference type="PROSITE" id="PS00829">
    <property type="entry name" value="GREAB_1"/>
    <property type="match status" value="1"/>
</dbReference>
<dbReference type="PROSITE" id="PS00830">
    <property type="entry name" value="GREAB_2"/>
    <property type="match status" value="1"/>
</dbReference>
<evidence type="ECO:0000256" key="7">
    <source>
        <dbReference type="ARBA" id="ARBA00030776"/>
    </source>
</evidence>
<evidence type="ECO:0000256" key="4">
    <source>
        <dbReference type="ARBA" id="ARBA00023125"/>
    </source>
</evidence>
<keyword evidence="12" id="KW-0251">Elongation factor</keyword>
<keyword evidence="3 8" id="KW-0805">Transcription regulation</keyword>
<comment type="function">
    <text evidence="6 8 9">Necessary for efficient RNA polymerase transcription elongation past template-encoded arresting sites. The arresting sites in DNA have the property of trapping a certain fraction of elongating RNA polymerases that pass through, resulting in locked ternary complexes. Cleavage of the nascent transcript by cleavage factors such as GreA or GreB allows the resumption of elongation from the new 3'terminus. GreA releases sequences of 2 to 3 nucleotides.</text>
</comment>
<dbReference type="Pfam" id="PF01272">
    <property type="entry name" value="GreA_GreB"/>
    <property type="match status" value="1"/>
</dbReference>
<feature type="domain" description="Transcription elongation factor GreA/GreB N-terminal" evidence="11">
    <location>
        <begin position="7"/>
        <end position="76"/>
    </location>
</feature>
<dbReference type="Gene3D" id="1.10.287.180">
    <property type="entry name" value="Transcription elongation factor, GreA/GreB, N-terminal domain"/>
    <property type="match status" value="1"/>
</dbReference>
<dbReference type="InterPro" id="IPR022691">
    <property type="entry name" value="Tscrpt_elong_fac_GreA/B_N"/>
</dbReference>
<dbReference type="SUPFAM" id="SSF54534">
    <property type="entry name" value="FKBP-like"/>
    <property type="match status" value="1"/>
</dbReference>
<comment type="similarity">
    <text evidence="1 8 9">Belongs to the GreA/GreB family.</text>
</comment>
<dbReference type="InterPro" id="IPR036805">
    <property type="entry name" value="Tscrpt_elong_fac_GreA/B_N_sf"/>
</dbReference>
<dbReference type="Pfam" id="PF03449">
    <property type="entry name" value="GreA_GreB_N"/>
    <property type="match status" value="1"/>
</dbReference>
<dbReference type="InterPro" id="IPR036953">
    <property type="entry name" value="GreA/GreB_C_sf"/>
</dbReference>
<dbReference type="NCBIfam" id="NF001261">
    <property type="entry name" value="PRK00226.1-2"/>
    <property type="match status" value="1"/>
</dbReference>
<organism evidence="12 13">
    <name type="scientific">Bacteriovorax antarcticus</name>
    <dbReference type="NCBI Taxonomy" id="3088717"/>
    <lineage>
        <taxon>Bacteria</taxon>
        <taxon>Pseudomonadati</taxon>
        <taxon>Bdellovibrionota</taxon>
        <taxon>Bacteriovoracia</taxon>
        <taxon>Bacteriovoracales</taxon>
        <taxon>Bacteriovoracaceae</taxon>
        <taxon>Bacteriovorax</taxon>
    </lineage>
</organism>
<keyword evidence="5 8" id="KW-0804">Transcription</keyword>
<evidence type="ECO:0000256" key="9">
    <source>
        <dbReference type="RuleBase" id="RU000556"/>
    </source>
</evidence>
<evidence type="ECO:0000313" key="13">
    <source>
        <dbReference type="Proteomes" id="UP001302274"/>
    </source>
</evidence>
<dbReference type="PANTHER" id="PTHR30437">
    <property type="entry name" value="TRANSCRIPTION ELONGATION FACTOR GREA"/>
    <property type="match status" value="1"/>
</dbReference>
<dbReference type="Proteomes" id="UP001302274">
    <property type="component" value="Unassembled WGS sequence"/>
</dbReference>
<gene>
    <name evidence="8 12" type="primary">greA</name>
    <name evidence="12" type="ORF">SHI21_00340</name>
</gene>
<dbReference type="NCBIfam" id="TIGR01462">
    <property type="entry name" value="greA"/>
    <property type="match status" value="1"/>
</dbReference>
<protein>
    <recommendedName>
        <fullName evidence="2 8">Transcription elongation factor GreA</fullName>
    </recommendedName>
    <alternativeName>
        <fullName evidence="7 8">Transcript cleavage factor GreA</fullName>
    </alternativeName>
</protein>
<dbReference type="PIRSF" id="PIRSF006092">
    <property type="entry name" value="GreA_GreB"/>
    <property type="match status" value="1"/>
</dbReference>
<reference evidence="12 13" key="1">
    <citation type="submission" date="2023-11" db="EMBL/GenBank/DDBJ databases">
        <title>A Novel Polar Bacteriovorax (B. antarcticus) Isolated from the Biocrust in Antarctica.</title>
        <authorList>
            <person name="Mun W."/>
            <person name="Choi S.Y."/>
            <person name="Mitchell R.J."/>
        </authorList>
    </citation>
    <scope>NUCLEOTIDE SEQUENCE [LARGE SCALE GENOMIC DNA]</scope>
    <source>
        <strain evidence="12 13">PP10</strain>
    </source>
</reference>
<dbReference type="InterPro" id="IPR018151">
    <property type="entry name" value="TF_GreA/GreB_CS"/>
</dbReference>
<evidence type="ECO:0000256" key="6">
    <source>
        <dbReference type="ARBA" id="ARBA00024916"/>
    </source>
</evidence>
<dbReference type="Gene3D" id="3.10.50.30">
    <property type="entry name" value="Transcription elongation factor, GreA/GreB, C-terminal domain"/>
    <property type="match status" value="1"/>
</dbReference>